<dbReference type="InterPro" id="IPR025676">
    <property type="entry name" value="Clr5_dom"/>
</dbReference>
<feature type="domain" description="Clr5" evidence="1">
    <location>
        <begin position="7"/>
        <end position="56"/>
    </location>
</feature>
<protein>
    <recommendedName>
        <fullName evidence="1">Clr5 domain-containing protein</fullName>
    </recommendedName>
</protein>
<organism evidence="2 3">
    <name type="scientific">Penicillium brasilianum</name>
    <dbReference type="NCBI Taxonomy" id="104259"/>
    <lineage>
        <taxon>Eukaryota</taxon>
        <taxon>Fungi</taxon>
        <taxon>Dikarya</taxon>
        <taxon>Ascomycota</taxon>
        <taxon>Pezizomycotina</taxon>
        <taxon>Eurotiomycetes</taxon>
        <taxon>Eurotiomycetidae</taxon>
        <taxon>Eurotiales</taxon>
        <taxon>Aspergillaceae</taxon>
        <taxon>Penicillium</taxon>
    </lineage>
</organism>
<reference evidence="3" key="1">
    <citation type="submission" date="2015-09" db="EMBL/GenBank/DDBJ databases">
        <authorList>
            <person name="Fill T.P."/>
            <person name="Baretta J.F."/>
            <person name="de Almeida L.G."/>
            <person name="Rocha M."/>
            <person name="de Souza D.H."/>
            <person name="Malavazi I."/>
            <person name="Cerdeira L.T."/>
            <person name="Hong H."/>
            <person name="Samborskyy M."/>
            <person name="de Vasconcelos A.T."/>
            <person name="Leadlay P."/>
            <person name="Rodrigues-Filho E."/>
        </authorList>
    </citation>
    <scope>NUCLEOTIDE SEQUENCE [LARGE SCALE GENOMIC DNA]</scope>
    <source>
        <strain evidence="3">LaBioMMi 136</strain>
    </source>
</reference>
<proteinExistence type="predicted"/>
<dbReference type="AlphaFoldDB" id="A0A1S9RTX6"/>
<dbReference type="EMBL" id="LJBN01000116">
    <property type="protein sequence ID" value="OOQ88952.1"/>
    <property type="molecule type" value="Genomic_DNA"/>
</dbReference>
<sequence>MPRQQINLEPYRDEIITLFQHGISSDSISRTLESRYNIQVKERTIQSRLRKWGIRKRSRTTTADEVLHARIKVLFMQDRLTDKAMLKLLRQDGYDISERTLRRLRFQLGLHARASTFDQERGSGPIPVPFPVAMRPFRESRCPTFGNGSPLRVALVLPLPVTSPTLLPICDPYATKQLLFYGFLRVFFPTRQFKDSYHRIACSKFYAAGSALPLKA</sequence>
<comment type="caution">
    <text evidence="2">The sequence shown here is derived from an EMBL/GenBank/DDBJ whole genome shotgun (WGS) entry which is preliminary data.</text>
</comment>
<dbReference type="Proteomes" id="UP000190744">
    <property type="component" value="Unassembled WGS sequence"/>
</dbReference>
<accession>A0A1S9RTX6</accession>
<gene>
    <name evidence="2" type="ORF">PEBR_09984</name>
</gene>
<dbReference type="Pfam" id="PF14420">
    <property type="entry name" value="Clr5"/>
    <property type="match status" value="1"/>
</dbReference>
<evidence type="ECO:0000259" key="1">
    <source>
        <dbReference type="Pfam" id="PF14420"/>
    </source>
</evidence>
<evidence type="ECO:0000313" key="2">
    <source>
        <dbReference type="EMBL" id="OOQ88952.1"/>
    </source>
</evidence>
<name>A0A1S9RTX6_PENBI</name>
<evidence type="ECO:0000313" key="3">
    <source>
        <dbReference type="Proteomes" id="UP000190744"/>
    </source>
</evidence>